<dbReference type="Pfam" id="PF00752">
    <property type="entry name" value="XPG_N"/>
    <property type="match status" value="1"/>
</dbReference>
<dbReference type="SUPFAM" id="SSF88723">
    <property type="entry name" value="PIN domain-like"/>
    <property type="match status" value="1"/>
</dbReference>
<comment type="similarity">
    <text evidence="2">Belongs to the XPG/RAD2 endonuclease family.</text>
</comment>
<dbReference type="KEGG" id="ache:ACHE_41249S"/>
<dbReference type="InterPro" id="IPR006084">
    <property type="entry name" value="XPG/Rad2"/>
</dbReference>
<evidence type="ECO:0000313" key="5">
    <source>
        <dbReference type="Proteomes" id="UP000637239"/>
    </source>
</evidence>
<dbReference type="PANTHER" id="PTHR11081">
    <property type="entry name" value="FLAP ENDONUCLEASE FAMILY MEMBER"/>
    <property type="match status" value="1"/>
</dbReference>
<dbReference type="PRINTS" id="PR00853">
    <property type="entry name" value="XPGRADSUPER"/>
</dbReference>
<dbReference type="SMART" id="SM00485">
    <property type="entry name" value="XPGN"/>
    <property type="match status" value="1"/>
</dbReference>
<dbReference type="AlphaFoldDB" id="A0A7R7ZNA1"/>
<dbReference type="GeneID" id="66983043"/>
<dbReference type="Gene3D" id="3.40.50.1010">
    <property type="entry name" value="5'-nuclease"/>
    <property type="match status" value="1"/>
</dbReference>
<dbReference type="CDD" id="cd09902">
    <property type="entry name" value="H3TH_MKT1"/>
    <property type="match status" value="1"/>
</dbReference>
<evidence type="ECO:0000256" key="1">
    <source>
        <dbReference type="ARBA" id="ARBA00022845"/>
    </source>
</evidence>
<dbReference type="GO" id="GO:0003730">
    <property type="term" value="F:mRNA 3'-UTR binding"/>
    <property type="evidence" value="ECO:0007669"/>
    <property type="project" value="TreeGrafter"/>
</dbReference>
<gene>
    <name evidence="4" type="ORF">ACHE_41249S</name>
</gene>
<evidence type="ECO:0000259" key="3">
    <source>
        <dbReference type="SMART" id="SM00485"/>
    </source>
</evidence>
<dbReference type="InterPro" id="IPR006085">
    <property type="entry name" value="XPG_DNA_repair_N"/>
</dbReference>
<name>A0A7R7ZNA1_ASPCH</name>
<dbReference type="Pfam" id="PF12247">
    <property type="entry name" value="MKT1_N"/>
    <property type="match status" value="1"/>
</dbReference>
<keyword evidence="1" id="KW-0810">Translation regulation</keyword>
<protein>
    <recommendedName>
        <fullName evidence="3">XPG N-terminal domain-containing protein</fullName>
    </recommendedName>
</protein>
<sequence length="736" mass="82472">MAIRALDEWASTRLQSLPLSALKGAVVGIDASHYITQHLLQQSTREPLLIALGGFPFALKNNIERELQIFKNLGVACVFVFNGLEFGKKDRRPHVRPESVRAFEQAWDLYDQQQADQVVDAFSSAGTPPPVIFYKFLQRILLQNGVDFIVAPYSAAAQLAYLASGPNPLVDAVFGPSEILMFDVDKLITRIDSEPAQFFWITRQTCQEELGKLTNDQFLDFCLLLGSSFLPTFPAFETQPFPPKGATVRDALPMFNIAGRSALALCAQFEEDRRVQDIQYTDLYKRAYMTVKHHVFMDVDGKVAPMDLNNASNDMHEIIGQRLPEELYFYLSKGILGADIPNTLTSSEVLVSLPLGAEDTPIYRQVVGDTLTPIRAQAISLVSNTLHRFHQTKVINVRTWFDENSDRSINLKNLSVKDTIKSWKINNGQLPEKLKKLPVCLLTFPVRYMADNTQESAGLFKFTVQSLKDKDFVPKSFAAKDSPALSAQDEVISNVYWRFLQLRGYINEKHELTPWGEGLEQALSVLDPADNLEESTFLAIEMARLGLLNTKQWFSHLSGGPMRGSDDDKTFNLLVSRVACIGKLQHKPIGYSGPLSRQLLCYRSLVSQVRATLRILIEAVLAELFLSGDADRDREDWSEMTLKLPFINDNDCGLGIAVRTYLDDLPAQTNPTSPEARAETKAKGKAWFQHSDSFSGNLDLAFKLWDAVYKATQGAGKEAKDAKTWDNANAWLAGRR</sequence>
<dbReference type="RefSeq" id="XP_043137207.1">
    <property type="nucleotide sequence ID" value="XM_043279538.1"/>
</dbReference>
<evidence type="ECO:0000313" key="4">
    <source>
        <dbReference type="EMBL" id="BCR88685.1"/>
    </source>
</evidence>
<dbReference type="InterPro" id="IPR029060">
    <property type="entry name" value="PIN-like_dom_sf"/>
</dbReference>
<reference evidence="4" key="2">
    <citation type="submission" date="2021-02" db="EMBL/GenBank/DDBJ databases">
        <title>Aspergillus chevalieri M1 genome sequence.</title>
        <authorList>
            <person name="Kadooka C."/>
            <person name="Mori K."/>
            <person name="Futagami T."/>
        </authorList>
    </citation>
    <scope>NUCLEOTIDE SEQUENCE</scope>
    <source>
        <strain evidence="4">M1</strain>
    </source>
</reference>
<proteinExistence type="inferred from homology"/>
<dbReference type="InterPro" id="IPR022040">
    <property type="entry name" value="MKT1_N"/>
</dbReference>
<dbReference type="GO" id="GO:0006417">
    <property type="term" value="P:regulation of translation"/>
    <property type="evidence" value="ECO:0007669"/>
    <property type="project" value="UniProtKB-KW"/>
</dbReference>
<dbReference type="GO" id="GO:0004518">
    <property type="term" value="F:nuclease activity"/>
    <property type="evidence" value="ECO:0007669"/>
    <property type="project" value="InterPro"/>
</dbReference>
<dbReference type="Proteomes" id="UP000637239">
    <property type="component" value="Chromosome 4"/>
</dbReference>
<reference evidence="4" key="1">
    <citation type="submission" date="2021-01" db="EMBL/GenBank/DDBJ databases">
        <authorList>
            <consortium name="Aspergillus chevalieri M1 genome sequencing consortium"/>
            <person name="Kazuki M."/>
            <person name="Futagami T."/>
        </authorList>
    </citation>
    <scope>NUCLEOTIDE SEQUENCE</scope>
    <source>
        <strain evidence="4">M1</strain>
    </source>
</reference>
<keyword evidence="5" id="KW-1185">Reference proteome</keyword>
<organism evidence="4 5">
    <name type="scientific">Aspergillus chevalieri</name>
    <name type="common">Eurotium chevalieri</name>
    <dbReference type="NCBI Taxonomy" id="182096"/>
    <lineage>
        <taxon>Eukaryota</taxon>
        <taxon>Fungi</taxon>
        <taxon>Dikarya</taxon>
        <taxon>Ascomycota</taxon>
        <taxon>Pezizomycotina</taxon>
        <taxon>Eurotiomycetes</taxon>
        <taxon>Eurotiomycetidae</taxon>
        <taxon>Eurotiales</taxon>
        <taxon>Aspergillaceae</taxon>
        <taxon>Aspergillus</taxon>
        <taxon>Aspergillus subgen. Aspergillus</taxon>
    </lineage>
</organism>
<dbReference type="InterPro" id="IPR022039">
    <property type="entry name" value="MKT1_C"/>
</dbReference>
<dbReference type="EMBL" id="AP024419">
    <property type="protein sequence ID" value="BCR88685.1"/>
    <property type="molecule type" value="Genomic_DNA"/>
</dbReference>
<feature type="domain" description="XPG N-terminal" evidence="3">
    <location>
        <begin position="1"/>
        <end position="102"/>
    </location>
</feature>
<dbReference type="PANTHER" id="PTHR11081:SF32">
    <property type="entry name" value="POST-TRANSCRIPTIONAL REGULATOR MKT1"/>
    <property type="match status" value="1"/>
</dbReference>
<dbReference type="Pfam" id="PF12246">
    <property type="entry name" value="MKT1_C"/>
    <property type="match status" value="1"/>
</dbReference>
<dbReference type="CDD" id="cd09858">
    <property type="entry name" value="PIN_MKT1"/>
    <property type="match status" value="1"/>
</dbReference>
<evidence type="ECO:0000256" key="2">
    <source>
        <dbReference type="ARBA" id="ARBA00024023"/>
    </source>
</evidence>
<accession>A0A7R7ZNA1</accession>
<dbReference type="InterPro" id="IPR037314">
    <property type="entry name" value="MKT1_H3TH"/>
</dbReference>